<keyword evidence="2 6" id="KW-0812">Transmembrane</keyword>
<protein>
    <recommendedName>
        <fullName evidence="7">Rhodopsin domain-containing protein</fullName>
    </recommendedName>
</protein>
<gene>
    <name evidence="8" type="ORF">SETTUDRAFT_109140</name>
</gene>
<evidence type="ECO:0000256" key="4">
    <source>
        <dbReference type="ARBA" id="ARBA00023136"/>
    </source>
</evidence>
<evidence type="ECO:0000313" key="9">
    <source>
        <dbReference type="Proteomes" id="UP000016935"/>
    </source>
</evidence>
<feature type="transmembrane region" description="Helical" evidence="6">
    <location>
        <begin position="12"/>
        <end position="36"/>
    </location>
</feature>
<dbReference type="InterPro" id="IPR049326">
    <property type="entry name" value="Rhodopsin_dom_fungi"/>
</dbReference>
<evidence type="ECO:0000313" key="8">
    <source>
        <dbReference type="EMBL" id="EOA87799.1"/>
    </source>
</evidence>
<accession>R0KEP3</accession>
<evidence type="ECO:0000256" key="2">
    <source>
        <dbReference type="ARBA" id="ARBA00022692"/>
    </source>
</evidence>
<feature type="transmembrane region" description="Helical" evidence="6">
    <location>
        <begin position="248"/>
        <end position="271"/>
    </location>
</feature>
<keyword evidence="4 6" id="KW-0472">Membrane</keyword>
<feature type="transmembrane region" description="Helical" evidence="6">
    <location>
        <begin position="128"/>
        <end position="149"/>
    </location>
</feature>
<dbReference type="STRING" id="671987.R0KEP3"/>
<feature type="transmembrane region" description="Helical" evidence="6">
    <location>
        <begin position="169"/>
        <end position="194"/>
    </location>
</feature>
<feature type="transmembrane region" description="Helical" evidence="6">
    <location>
        <begin position="48"/>
        <end position="70"/>
    </location>
</feature>
<dbReference type="GO" id="GO:0016020">
    <property type="term" value="C:membrane"/>
    <property type="evidence" value="ECO:0007669"/>
    <property type="project" value="UniProtKB-SubCell"/>
</dbReference>
<feature type="transmembrane region" description="Helical" evidence="6">
    <location>
        <begin position="98"/>
        <end position="116"/>
    </location>
</feature>
<organism evidence="8 9">
    <name type="scientific">Exserohilum turcicum (strain 28A)</name>
    <name type="common">Northern leaf blight fungus</name>
    <name type="synonym">Setosphaeria turcica</name>
    <dbReference type="NCBI Taxonomy" id="671987"/>
    <lineage>
        <taxon>Eukaryota</taxon>
        <taxon>Fungi</taxon>
        <taxon>Dikarya</taxon>
        <taxon>Ascomycota</taxon>
        <taxon>Pezizomycotina</taxon>
        <taxon>Dothideomycetes</taxon>
        <taxon>Pleosporomycetidae</taxon>
        <taxon>Pleosporales</taxon>
        <taxon>Pleosporineae</taxon>
        <taxon>Pleosporaceae</taxon>
        <taxon>Exserohilum</taxon>
    </lineage>
</organism>
<proteinExistence type="inferred from homology"/>
<dbReference type="Pfam" id="PF20684">
    <property type="entry name" value="Fung_rhodopsin"/>
    <property type="match status" value="1"/>
</dbReference>
<name>R0KEP3_EXST2</name>
<keyword evidence="9" id="KW-1185">Reference proteome</keyword>
<comment type="subcellular location">
    <subcellularLocation>
        <location evidence="1">Membrane</location>
        <topology evidence="1">Multi-pass membrane protein</topology>
    </subcellularLocation>
</comment>
<dbReference type="GeneID" id="19395340"/>
<sequence>MSATSTAGESIAYRVIIVSVAGPVVAIPLCAIRLYTKLRILRNTGYDDYAILLATILGLGFSITTCYQTTNGLGKHIWDVSPYQFHQLMKIGDIAGPIFYNISTLFIKVSLCFFYLRFSFSRAFHVAVYALMAISIIYSLLAAFGFAWLCNPKEKYWDFSIKTGSCLNLNAFFLSTACINAATDLALLVLPLFIIKDLTLPTRRKIGVAMLLMTGSFVFVVSVIRMQAIIAASNVVAKDGTWGMVINFIWILIEMWLGIICACLPTLHTFVKRTWAARCVKINANRRGNTEVPDHHHHHQWIGLGDAPGRQSASAKKAEHLIVVESKSNATDSSTRSTAAREDSLLPISREHV</sequence>
<dbReference type="Proteomes" id="UP000016935">
    <property type="component" value="Unassembled WGS sequence"/>
</dbReference>
<evidence type="ECO:0000256" key="3">
    <source>
        <dbReference type="ARBA" id="ARBA00022989"/>
    </source>
</evidence>
<comment type="similarity">
    <text evidence="5">Belongs to the SAT4 family.</text>
</comment>
<evidence type="ECO:0000256" key="5">
    <source>
        <dbReference type="ARBA" id="ARBA00038359"/>
    </source>
</evidence>
<dbReference type="HOGENOM" id="CLU_028200_0_4_1"/>
<dbReference type="PANTHER" id="PTHR33048:SF55">
    <property type="entry name" value="INTEGRAL MEMBRANE PROTEIN"/>
    <property type="match status" value="1"/>
</dbReference>
<evidence type="ECO:0000256" key="6">
    <source>
        <dbReference type="SAM" id="Phobius"/>
    </source>
</evidence>
<evidence type="ECO:0000256" key="1">
    <source>
        <dbReference type="ARBA" id="ARBA00004141"/>
    </source>
</evidence>
<dbReference type="RefSeq" id="XP_008024668.1">
    <property type="nucleotide sequence ID" value="XM_008026477.1"/>
</dbReference>
<keyword evidence="3 6" id="KW-1133">Transmembrane helix</keyword>
<reference evidence="8 9" key="1">
    <citation type="journal article" date="2012" name="PLoS Pathog.">
        <title>Diverse lifestyles and strategies of plant pathogenesis encoded in the genomes of eighteen Dothideomycetes fungi.</title>
        <authorList>
            <person name="Ohm R.A."/>
            <person name="Feau N."/>
            <person name="Henrissat B."/>
            <person name="Schoch C.L."/>
            <person name="Horwitz B.A."/>
            <person name="Barry K.W."/>
            <person name="Condon B.J."/>
            <person name="Copeland A.C."/>
            <person name="Dhillon B."/>
            <person name="Glaser F."/>
            <person name="Hesse C.N."/>
            <person name="Kosti I."/>
            <person name="LaButti K."/>
            <person name="Lindquist E.A."/>
            <person name="Lucas S."/>
            <person name="Salamov A.A."/>
            <person name="Bradshaw R.E."/>
            <person name="Ciuffetti L."/>
            <person name="Hamelin R.C."/>
            <person name="Kema G.H.J."/>
            <person name="Lawrence C."/>
            <person name="Scott J.A."/>
            <person name="Spatafora J.W."/>
            <person name="Turgeon B.G."/>
            <person name="de Wit P.J.G.M."/>
            <person name="Zhong S."/>
            <person name="Goodwin S.B."/>
            <person name="Grigoriev I.V."/>
        </authorList>
    </citation>
    <scope>NUCLEOTIDE SEQUENCE [LARGE SCALE GENOMIC DNA]</scope>
    <source>
        <strain evidence="9">28A</strain>
    </source>
</reference>
<dbReference type="AlphaFoldDB" id="R0KEP3"/>
<feature type="transmembrane region" description="Helical" evidence="6">
    <location>
        <begin position="206"/>
        <end position="228"/>
    </location>
</feature>
<dbReference type="InterPro" id="IPR052337">
    <property type="entry name" value="SAT4-like"/>
</dbReference>
<dbReference type="eggNOG" id="ENOG502SQB8">
    <property type="taxonomic scope" value="Eukaryota"/>
</dbReference>
<dbReference type="OrthoDB" id="444631at2759"/>
<feature type="domain" description="Rhodopsin" evidence="7">
    <location>
        <begin position="32"/>
        <end position="272"/>
    </location>
</feature>
<reference evidence="8 9" key="2">
    <citation type="journal article" date="2013" name="PLoS Genet.">
        <title>Comparative genome structure, secondary metabolite, and effector coding capacity across Cochliobolus pathogens.</title>
        <authorList>
            <person name="Condon B.J."/>
            <person name="Leng Y."/>
            <person name="Wu D."/>
            <person name="Bushley K.E."/>
            <person name="Ohm R.A."/>
            <person name="Otillar R."/>
            <person name="Martin J."/>
            <person name="Schackwitz W."/>
            <person name="Grimwood J."/>
            <person name="MohdZainudin N."/>
            <person name="Xue C."/>
            <person name="Wang R."/>
            <person name="Manning V.A."/>
            <person name="Dhillon B."/>
            <person name="Tu Z.J."/>
            <person name="Steffenson B.J."/>
            <person name="Salamov A."/>
            <person name="Sun H."/>
            <person name="Lowry S."/>
            <person name="LaButti K."/>
            <person name="Han J."/>
            <person name="Copeland A."/>
            <person name="Lindquist E."/>
            <person name="Barry K."/>
            <person name="Schmutz J."/>
            <person name="Baker S.E."/>
            <person name="Ciuffetti L.M."/>
            <person name="Grigoriev I.V."/>
            <person name="Zhong S."/>
            <person name="Turgeon B.G."/>
        </authorList>
    </citation>
    <scope>NUCLEOTIDE SEQUENCE [LARGE SCALE GENOMIC DNA]</scope>
    <source>
        <strain evidence="9">28A</strain>
    </source>
</reference>
<dbReference type="PANTHER" id="PTHR33048">
    <property type="entry name" value="PTH11-LIKE INTEGRAL MEMBRANE PROTEIN (AFU_ORTHOLOGUE AFUA_5G11245)"/>
    <property type="match status" value="1"/>
</dbReference>
<evidence type="ECO:0000259" key="7">
    <source>
        <dbReference type="Pfam" id="PF20684"/>
    </source>
</evidence>
<dbReference type="EMBL" id="KB908570">
    <property type="protein sequence ID" value="EOA87799.1"/>
    <property type="molecule type" value="Genomic_DNA"/>
</dbReference>